<organism evidence="4 5">
    <name type="scientific">Intrasporangium calvum</name>
    <dbReference type="NCBI Taxonomy" id="53358"/>
    <lineage>
        <taxon>Bacteria</taxon>
        <taxon>Bacillati</taxon>
        <taxon>Actinomycetota</taxon>
        <taxon>Actinomycetes</taxon>
        <taxon>Micrococcales</taxon>
        <taxon>Intrasporangiaceae</taxon>
        <taxon>Intrasporangium</taxon>
    </lineage>
</organism>
<dbReference type="EMBL" id="JAPFQL010000012">
    <property type="protein sequence ID" value="MDC5696549.1"/>
    <property type="molecule type" value="Genomic_DNA"/>
</dbReference>
<dbReference type="Pfam" id="PF00005">
    <property type="entry name" value="ABC_tran"/>
    <property type="match status" value="2"/>
</dbReference>
<reference evidence="4 5" key="1">
    <citation type="submission" date="2022-11" db="EMBL/GenBank/DDBJ databases">
        <title>Anaerobic phenanthrene biodegradation by a DNRA strain PheN6.</title>
        <authorList>
            <person name="Zhang Z."/>
        </authorList>
    </citation>
    <scope>NUCLEOTIDE SEQUENCE [LARGE SCALE GENOMIC DNA]</scope>
    <source>
        <strain evidence="4 5">PheN6</strain>
    </source>
</reference>
<dbReference type="InterPro" id="IPR003593">
    <property type="entry name" value="AAA+_ATPase"/>
</dbReference>
<comment type="caution">
    <text evidence="4">The sequence shown here is derived from an EMBL/GenBank/DDBJ whole genome shotgun (WGS) entry which is preliminary data.</text>
</comment>
<dbReference type="CDD" id="cd03215">
    <property type="entry name" value="ABC_Carb_Monos_II"/>
    <property type="match status" value="1"/>
</dbReference>
<keyword evidence="2 4" id="KW-0067">ATP-binding</keyword>
<dbReference type="InterPro" id="IPR027417">
    <property type="entry name" value="P-loop_NTPase"/>
</dbReference>
<dbReference type="InterPro" id="IPR003439">
    <property type="entry name" value="ABC_transporter-like_ATP-bd"/>
</dbReference>
<dbReference type="PANTHER" id="PTHR43790:SF4">
    <property type="entry name" value="GUANOSINE IMPORT ATP-BINDING PROTEIN NUPO"/>
    <property type="match status" value="1"/>
</dbReference>
<protein>
    <submittedName>
        <fullName evidence="4">ABC transporter ATP-binding protein</fullName>
    </submittedName>
</protein>
<dbReference type="SUPFAM" id="SSF52540">
    <property type="entry name" value="P-loop containing nucleoside triphosphate hydrolases"/>
    <property type="match status" value="2"/>
</dbReference>
<dbReference type="RefSeq" id="WP_272461123.1">
    <property type="nucleotide sequence ID" value="NZ_JAPFQL010000012.1"/>
</dbReference>
<gene>
    <name evidence="4" type="ORF">OO014_04705</name>
</gene>
<evidence type="ECO:0000313" key="4">
    <source>
        <dbReference type="EMBL" id="MDC5696549.1"/>
    </source>
</evidence>
<feature type="domain" description="ABC transporter" evidence="3">
    <location>
        <begin position="289"/>
        <end position="529"/>
    </location>
</feature>
<accession>A0ABT5GEK4</accession>
<evidence type="ECO:0000256" key="1">
    <source>
        <dbReference type="ARBA" id="ARBA00022741"/>
    </source>
</evidence>
<evidence type="ECO:0000256" key="2">
    <source>
        <dbReference type="ARBA" id="ARBA00022840"/>
    </source>
</evidence>
<name>A0ABT5GEK4_9MICO</name>
<sequence length="535" mass="56019">MTEEADSTPPLLSLSGIRKTFGDLVANDGIDLTVRAGEVHAVLGENGAGKTTLMRIIYGLTVPDDGVMQVDGVPVMVRSPKDALACGIGMVTQHFALVRPMTVLENILLSSLPLGPVSTEEPRLRIAELSAQLGSPFDPDAVVGTLSVGEQQRVEIVKALYQGARALILDEPTAVLVPQECSALFKSLRRLTDDGIGVLFVSHKLHEVKAISDRVSVLRHGRVVTTVPTETASTGELAELLVGRAVSGVSRAVLRPDDEGSVGATLIAAERADDRSSLAAARPNGEVLLRISALTVPGSGAKPRLDGIHLDVGGGEILGLAGVSGNGQRELADVLSGVLEPSSGSVTLGGVELAGAGPARIVQAGLGRLPEDRHGVVVEDLSVEDNLILENVNSFRRGPFLDRGAIRRHAERLIEQFSIKAAPTDPVGGLSGGNMQKVLLARVFERDPQAIVVAQPTRGLDVGASEFVHKQLLRRRSLGAAILLISEDLDEVLALSDRIAVIVEGRIMGVVSASVVSRGQLGLLMSGTPLAELSA</sequence>
<keyword evidence="5" id="KW-1185">Reference proteome</keyword>
<dbReference type="InterPro" id="IPR050107">
    <property type="entry name" value="ABC_carbohydrate_import_ATPase"/>
</dbReference>
<evidence type="ECO:0000313" key="5">
    <source>
        <dbReference type="Proteomes" id="UP001150259"/>
    </source>
</evidence>
<dbReference type="Gene3D" id="3.40.50.300">
    <property type="entry name" value="P-loop containing nucleotide triphosphate hydrolases"/>
    <property type="match status" value="2"/>
</dbReference>
<dbReference type="PANTHER" id="PTHR43790">
    <property type="entry name" value="CARBOHYDRATE TRANSPORT ATP-BINDING PROTEIN MG119-RELATED"/>
    <property type="match status" value="1"/>
</dbReference>
<feature type="domain" description="ABC transporter" evidence="3">
    <location>
        <begin position="12"/>
        <end position="245"/>
    </location>
</feature>
<dbReference type="GO" id="GO:0005524">
    <property type="term" value="F:ATP binding"/>
    <property type="evidence" value="ECO:0007669"/>
    <property type="project" value="UniProtKB-KW"/>
</dbReference>
<dbReference type="Proteomes" id="UP001150259">
    <property type="component" value="Unassembled WGS sequence"/>
</dbReference>
<evidence type="ECO:0000259" key="3">
    <source>
        <dbReference type="PROSITE" id="PS50893"/>
    </source>
</evidence>
<dbReference type="SMART" id="SM00382">
    <property type="entry name" value="AAA"/>
    <property type="match status" value="1"/>
</dbReference>
<dbReference type="InterPro" id="IPR017871">
    <property type="entry name" value="ABC_transporter-like_CS"/>
</dbReference>
<dbReference type="PROSITE" id="PS50893">
    <property type="entry name" value="ABC_TRANSPORTER_2"/>
    <property type="match status" value="2"/>
</dbReference>
<proteinExistence type="predicted"/>
<dbReference type="CDD" id="cd03216">
    <property type="entry name" value="ABC_Carb_Monos_I"/>
    <property type="match status" value="1"/>
</dbReference>
<dbReference type="PROSITE" id="PS00211">
    <property type="entry name" value="ABC_TRANSPORTER_1"/>
    <property type="match status" value="2"/>
</dbReference>
<keyword evidence="1" id="KW-0547">Nucleotide-binding</keyword>